<evidence type="ECO:0000259" key="9">
    <source>
        <dbReference type="Pfam" id="PF16916"/>
    </source>
</evidence>
<evidence type="ECO:0000256" key="1">
    <source>
        <dbReference type="ARBA" id="ARBA00004141"/>
    </source>
</evidence>
<name>A0A366XUV8_9BACI</name>
<keyword evidence="3" id="KW-0813">Transport</keyword>
<sequence length="289" mass="31485">MVGEEYQNLKKGETGAWISIAAYLLLASLKLFIGIIGQSKSLQADGLNNVTDIIASLAVLIGLKIARKPPDHNHRYGHFRAETIASLIAAFIMMSVGIQVLFEGLLSLYNGKTDSPDIITAWTALFSALAMYGVYRYNNQLAKKINSSSLMAAAQDNRSDALVSIGAFIGITGSQFGLPWLDPIAAVLVGIIICKTAWEIFHDSSYTLTDGFDEEQLANIKKTIGATPGVIALTDIKARTHGNQSFVDATITVNPELNVVESHRITEQIEERMLTKHGIQHVHIHIEPT</sequence>
<comment type="similarity">
    <text evidence="2">Belongs to the cation diffusion facilitator (CDF) transporter (TC 2.A.4) family.</text>
</comment>
<keyword evidence="4 7" id="KW-0812">Transmembrane</keyword>
<feature type="domain" description="Cation efflux protein transmembrane" evidence="8">
    <location>
        <begin position="17"/>
        <end position="208"/>
    </location>
</feature>
<dbReference type="SUPFAM" id="SSF160240">
    <property type="entry name" value="Cation efflux protein cytoplasmic domain-like"/>
    <property type="match status" value="1"/>
</dbReference>
<comment type="subcellular location">
    <subcellularLocation>
        <location evidence="1">Membrane</location>
        <topology evidence="1">Multi-pass membrane protein</topology>
    </subcellularLocation>
</comment>
<evidence type="ECO:0000256" key="7">
    <source>
        <dbReference type="SAM" id="Phobius"/>
    </source>
</evidence>
<feature type="transmembrane region" description="Helical" evidence="7">
    <location>
        <begin position="16"/>
        <end position="37"/>
    </location>
</feature>
<accession>A0A366XUV8</accession>
<feature type="transmembrane region" description="Helical" evidence="7">
    <location>
        <begin position="118"/>
        <end position="138"/>
    </location>
</feature>
<dbReference type="Proteomes" id="UP000253314">
    <property type="component" value="Unassembled WGS sequence"/>
</dbReference>
<feature type="domain" description="Cation efflux protein cytoplasmic" evidence="9">
    <location>
        <begin position="213"/>
        <end position="288"/>
    </location>
</feature>
<dbReference type="InterPro" id="IPR002524">
    <property type="entry name" value="Cation_efflux"/>
</dbReference>
<dbReference type="SUPFAM" id="SSF161111">
    <property type="entry name" value="Cation efflux protein transmembrane domain-like"/>
    <property type="match status" value="1"/>
</dbReference>
<feature type="transmembrane region" description="Helical" evidence="7">
    <location>
        <begin position="87"/>
        <end position="106"/>
    </location>
</feature>
<dbReference type="EMBL" id="QOCW01000015">
    <property type="protein sequence ID" value="RBW68925.1"/>
    <property type="molecule type" value="Genomic_DNA"/>
</dbReference>
<dbReference type="AlphaFoldDB" id="A0A366XUV8"/>
<evidence type="ECO:0000256" key="3">
    <source>
        <dbReference type="ARBA" id="ARBA00022448"/>
    </source>
</evidence>
<evidence type="ECO:0000256" key="6">
    <source>
        <dbReference type="ARBA" id="ARBA00023136"/>
    </source>
</evidence>
<dbReference type="InterPro" id="IPR027469">
    <property type="entry name" value="Cation_efflux_TMD_sf"/>
</dbReference>
<dbReference type="InterPro" id="IPR027470">
    <property type="entry name" value="Cation_efflux_CTD"/>
</dbReference>
<evidence type="ECO:0000313" key="11">
    <source>
        <dbReference type="Proteomes" id="UP000253314"/>
    </source>
</evidence>
<dbReference type="InterPro" id="IPR058533">
    <property type="entry name" value="Cation_efflux_TM"/>
</dbReference>
<dbReference type="OrthoDB" id="9806522at2"/>
<organism evidence="10 11">
    <name type="scientific">Bacillus taeanensis</name>
    <dbReference type="NCBI Taxonomy" id="273032"/>
    <lineage>
        <taxon>Bacteria</taxon>
        <taxon>Bacillati</taxon>
        <taxon>Bacillota</taxon>
        <taxon>Bacilli</taxon>
        <taxon>Bacillales</taxon>
        <taxon>Bacillaceae</taxon>
        <taxon>Bacillus</taxon>
    </lineage>
</organism>
<evidence type="ECO:0000256" key="4">
    <source>
        <dbReference type="ARBA" id="ARBA00022692"/>
    </source>
</evidence>
<gene>
    <name evidence="10" type="ORF">DS031_14430</name>
</gene>
<keyword evidence="5 7" id="KW-1133">Transmembrane helix</keyword>
<evidence type="ECO:0000313" key="10">
    <source>
        <dbReference type="EMBL" id="RBW68925.1"/>
    </source>
</evidence>
<protein>
    <submittedName>
        <fullName evidence="10">Transporter</fullName>
    </submittedName>
</protein>
<proteinExistence type="inferred from homology"/>
<dbReference type="InterPro" id="IPR036837">
    <property type="entry name" value="Cation_efflux_CTD_sf"/>
</dbReference>
<dbReference type="Gene3D" id="3.30.70.1350">
    <property type="entry name" value="Cation efflux protein, cytoplasmic domain"/>
    <property type="match status" value="1"/>
</dbReference>
<evidence type="ECO:0000256" key="2">
    <source>
        <dbReference type="ARBA" id="ARBA00008114"/>
    </source>
</evidence>
<comment type="caution">
    <text evidence="10">The sequence shown here is derived from an EMBL/GenBank/DDBJ whole genome shotgun (WGS) entry which is preliminary data.</text>
</comment>
<keyword evidence="6 7" id="KW-0472">Membrane</keyword>
<dbReference type="PANTHER" id="PTHR43840">
    <property type="entry name" value="MITOCHONDRIAL METAL TRANSPORTER 1-RELATED"/>
    <property type="match status" value="1"/>
</dbReference>
<dbReference type="GO" id="GO:0016020">
    <property type="term" value="C:membrane"/>
    <property type="evidence" value="ECO:0007669"/>
    <property type="project" value="UniProtKB-SubCell"/>
</dbReference>
<dbReference type="FunFam" id="1.20.1510.10:FF:000006">
    <property type="entry name" value="Divalent cation efflux transporter"/>
    <property type="match status" value="1"/>
</dbReference>
<dbReference type="Pfam" id="PF16916">
    <property type="entry name" value="ZT_dimer"/>
    <property type="match status" value="1"/>
</dbReference>
<dbReference type="InterPro" id="IPR050291">
    <property type="entry name" value="CDF_Transporter"/>
</dbReference>
<keyword evidence="11" id="KW-1185">Reference proteome</keyword>
<dbReference type="RefSeq" id="WP_113806778.1">
    <property type="nucleotide sequence ID" value="NZ_QOCW01000015.1"/>
</dbReference>
<evidence type="ECO:0000259" key="8">
    <source>
        <dbReference type="Pfam" id="PF01545"/>
    </source>
</evidence>
<dbReference type="GO" id="GO:0008324">
    <property type="term" value="F:monoatomic cation transmembrane transporter activity"/>
    <property type="evidence" value="ECO:0007669"/>
    <property type="project" value="InterPro"/>
</dbReference>
<reference evidence="10 11" key="1">
    <citation type="submission" date="2018-07" db="EMBL/GenBank/DDBJ databases">
        <title>Lottiidibacillus patelloidae gen. nov., sp. nov., isolated from the intestinal tract of a marine limpet and the reclassification of B. taeanensis BH030017T, B. algicola KMM 3737T and B. hwajinpoensis SW-72T as genus Lottiidibacillus.</title>
        <authorList>
            <person name="Liu R."/>
            <person name="Huang Z."/>
        </authorList>
    </citation>
    <scope>NUCLEOTIDE SEQUENCE [LARGE SCALE GENOMIC DNA]</scope>
    <source>
        <strain evidence="10 11">BH030017</strain>
    </source>
</reference>
<dbReference type="NCBIfam" id="TIGR01297">
    <property type="entry name" value="CDF"/>
    <property type="match status" value="1"/>
</dbReference>
<dbReference type="Gene3D" id="1.20.1510.10">
    <property type="entry name" value="Cation efflux protein transmembrane domain"/>
    <property type="match status" value="1"/>
</dbReference>
<evidence type="ECO:0000256" key="5">
    <source>
        <dbReference type="ARBA" id="ARBA00022989"/>
    </source>
</evidence>
<dbReference type="Pfam" id="PF01545">
    <property type="entry name" value="Cation_efflux"/>
    <property type="match status" value="1"/>
</dbReference>
<dbReference type="PANTHER" id="PTHR43840:SF50">
    <property type="entry name" value="MANGANESE EFFLUX SYSTEM PROTEIN MNES"/>
    <property type="match status" value="1"/>
</dbReference>